<dbReference type="Gene3D" id="3.40.1110.10">
    <property type="entry name" value="Calcium-transporting ATPase, cytoplasmic domain N"/>
    <property type="match status" value="1"/>
</dbReference>
<keyword evidence="10" id="KW-0067">ATP-binding</keyword>
<evidence type="ECO:0000256" key="2">
    <source>
        <dbReference type="ARBA" id="ARBA00006024"/>
    </source>
</evidence>
<dbReference type="InterPro" id="IPR008250">
    <property type="entry name" value="ATPase_P-typ_transduc_dom_A_sf"/>
</dbReference>
<feature type="transmembrane region" description="Helical" evidence="10">
    <location>
        <begin position="237"/>
        <end position="256"/>
    </location>
</feature>
<dbReference type="SUPFAM" id="SSF81665">
    <property type="entry name" value="Calcium ATPase, transmembrane domain M"/>
    <property type="match status" value="1"/>
</dbReference>
<dbReference type="InterPro" id="IPR023299">
    <property type="entry name" value="ATPase_P-typ_cyto_dom_N"/>
</dbReference>
<feature type="compositionally biased region" description="Basic and acidic residues" evidence="11">
    <location>
        <begin position="171"/>
        <end position="204"/>
    </location>
</feature>
<evidence type="ECO:0000256" key="11">
    <source>
        <dbReference type="SAM" id="MobiDB-lite"/>
    </source>
</evidence>
<dbReference type="PANTHER" id="PTHR48085:SF5">
    <property type="entry name" value="CADMIUM_ZINC-TRANSPORTING ATPASE HMA4-RELATED"/>
    <property type="match status" value="1"/>
</dbReference>
<dbReference type="Gene3D" id="3.40.50.1000">
    <property type="entry name" value="HAD superfamily/HAD-like"/>
    <property type="match status" value="1"/>
</dbReference>
<evidence type="ECO:0000256" key="3">
    <source>
        <dbReference type="ARBA" id="ARBA00022692"/>
    </source>
</evidence>
<evidence type="ECO:0000256" key="4">
    <source>
        <dbReference type="ARBA" id="ARBA00022723"/>
    </source>
</evidence>
<dbReference type="GO" id="GO:0016463">
    <property type="term" value="F:P-type zinc transporter activity"/>
    <property type="evidence" value="ECO:0007669"/>
    <property type="project" value="UniProtKB-EC"/>
</dbReference>
<dbReference type="GO" id="GO:0046872">
    <property type="term" value="F:metal ion binding"/>
    <property type="evidence" value="ECO:0007669"/>
    <property type="project" value="UniProtKB-KW"/>
</dbReference>
<reference evidence="13 14" key="1">
    <citation type="submission" date="2020-08" db="EMBL/GenBank/DDBJ databases">
        <title>Genomic Encyclopedia of Type Strains, Phase IV (KMG-IV): sequencing the most valuable type-strain genomes for metagenomic binning, comparative biology and taxonomic classification.</title>
        <authorList>
            <person name="Goeker M."/>
        </authorList>
    </citation>
    <scope>NUCLEOTIDE SEQUENCE [LARGE SCALE GENOMIC DNA]</scope>
    <source>
        <strain evidence="13 14">DSM 4731</strain>
    </source>
</reference>
<dbReference type="Gene3D" id="3.30.70.100">
    <property type="match status" value="2"/>
</dbReference>
<dbReference type="InterPro" id="IPR051014">
    <property type="entry name" value="Cation_Transport_ATPase_IB"/>
</dbReference>
<dbReference type="SFLD" id="SFLDF00027">
    <property type="entry name" value="p-type_atpase"/>
    <property type="match status" value="1"/>
</dbReference>
<comment type="caution">
    <text evidence="13">The sequence shown here is derived from an EMBL/GenBank/DDBJ whole genome shotgun (WGS) entry which is preliminary data.</text>
</comment>
<dbReference type="InterPro" id="IPR001757">
    <property type="entry name" value="P_typ_ATPase"/>
</dbReference>
<dbReference type="SUPFAM" id="SSF56784">
    <property type="entry name" value="HAD-like"/>
    <property type="match status" value="1"/>
</dbReference>
<dbReference type="Gene3D" id="2.70.150.10">
    <property type="entry name" value="Calcium-transporting ATPase, cytoplasmic transduction domain A"/>
    <property type="match status" value="1"/>
</dbReference>
<dbReference type="NCBIfam" id="TIGR01525">
    <property type="entry name" value="ATPase-IB_hvy"/>
    <property type="match status" value="1"/>
</dbReference>
<feature type="transmembrane region" description="Helical" evidence="10">
    <location>
        <begin position="458"/>
        <end position="477"/>
    </location>
</feature>
<proteinExistence type="inferred from homology"/>
<dbReference type="InterPro" id="IPR023298">
    <property type="entry name" value="ATPase_P-typ_TM_dom_sf"/>
</dbReference>
<dbReference type="AlphaFoldDB" id="A0A7W9C795"/>
<dbReference type="InterPro" id="IPR044492">
    <property type="entry name" value="P_typ_ATPase_HD_dom"/>
</dbReference>
<dbReference type="GeneID" id="88840137"/>
<name>A0A7W9C795_9CAUL</name>
<dbReference type="Pfam" id="PF00122">
    <property type="entry name" value="E1-E2_ATPase"/>
    <property type="match status" value="1"/>
</dbReference>
<dbReference type="GO" id="GO:0005886">
    <property type="term" value="C:plasma membrane"/>
    <property type="evidence" value="ECO:0007669"/>
    <property type="project" value="UniProtKB-SubCell"/>
</dbReference>
<keyword evidence="10" id="KW-1003">Cell membrane</keyword>
<gene>
    <name evidence="13" type="ORF">GGQ93_001969</name>
</gene>
<dbReference type="SFLD" id="SFLDG00002">
    <property type="entry name" value="C1.7:_P-type_atpase_like"/>
    <property type="match status" value="1"/>
</dbReference>
<accession>A0A7W9C795</accession>
<comment type="similarity">
    <text evidence="2 10">Belongs to the cation transport ATPase (P-type) (TC 3.A.3) family. Type IB subfamily.</text>
</comment>
<dbReference type="RefSeq" id="WP_035307827.1">
    <property type="nucleotide sequence ID" value="NZ_CAJFZW010000001.1"/>
</dbReference>
<dbReference type="PROSITE" id="PS00154">
    <property type="entry name" value="ATPASE_E1_E2"/>
    <property type="match status" value="1"/>
</dbReference>
<evidence type="ECO:0000256" key="10">
    <source>
        <dbReference type="RuleBase" id="RU362081"/>
    </source>
</evidence>
<dbReference type="InterPro" id="IPR027256">
    <property type="entry name" value="P-typ_ATPase_IB"/>
</dbReference>
<keyword evidence="6 10" id="KW-1133">Transmembrane helix</keyword>
<keyword evidence="14" id="KW-1185">Reference proteome</keyword>
<dbReference type="InterPro" id="IPR023214">
    <property type="entry name" value="HAD_sf"/>
</dbReference>
<dbReference type="SUPFAM" id="SSF81653">
    <property type="entry name" value="Calcium ATPase, transduction domain A"/>
    <property type="match status" value="1"/>
</dbReference>
<dbReference type="NCBIfam" id="TIGR01494">
    <property type="entry name" value="ATPase_P-type"/>
    <property type="match status" value="1"/>
</dbReference>
<dbReference type="GO" id="GO:0005524">
    <property type="term" value="F:ATP binding"/>
    <property type="evidence" value="ECO:0007669"/>
    <property type="project" value="UniProtKB-UniRule"/>
</dbReference>
<evidence type="ECO:0000256" key="9">
    <source>
        <dbReference type="ARBA" id="ARBA00047308"/>
    </source>
</evidence>
<comment type="catalytic activity">
    <reaction evidence="9">
        <text>Zn(2+)(in) + ATP + H2O = Zn(2+)(out) + ADP + phosphate + H(+)</text>
        <dbReference type="Rhea" id="RHEA:20621"/>
        <dbReference type="ChEBI" id="CHEBI:15377"/>
        <dbReference type="ChEBI" id="CHEBI:15378"/>
        <dbReference type="ChEBI" id="CHEBI:29105"/>
        <dbReference type="ChEBI" id="CHEBI:30616"/>
        <dbReference type="ChEBI" id="CHEBI:43474"/>
        <dbReference type="ChEBI" id="CHEBI:456216"/>
        <dbReference type="EC" id="7.2.2.12"/>
    </reaction>
</comment>
<dbReference type="Pfam" id="PF00702">
    <property type="entry name" value="Hydrolase"/>
    <property type="match status" value="1"/>
</dbReference>
<feature type="transmembrane region" description="Helical" evidence="10">
    <location>
        <begin position="214"/>
        <end position="230"/>
    </location>
</feature>
<dbReference type="PRINTS" id="PR00119">
    <property type="entry name" value="CATATPASE"/>
</dbReference>
<sequence length="853" mass="89827">MPKTLRLNIPVLLPHAPDVQDGCVGRLIALLRAEPGVSEAHVAEGEGGPELCIHYDPDQLSLAQVRRRARQAGAEVSERFGHLVGRVEGVRHARHARTLAAALGEEAGVIEAVLDPAGALRLEFDRQITNRETLVDRLASHGLALVGATEDAASATAKRPDAQPTAPSDDEASHTPDDGHGHGHFDGDGHDHGHSEGDGHDHGHGGFLGPNTELIFAVGSGVALTIGWLIEKFIPGVPGWLPFGLFLIAYALGGWFTVGEAVGNLRRKRFEIDTLMLVAAAGAAALGAWAEGALLLFLFSLGHALEHFAMGRAKKAIEALAALAPRTAHVRRGEAVVELPVEELEVGDLVVVRPNERLPADGFVVKGTSSVNQAPVTGESIPVDKQPVLNPEEARAKPANVSAASVVFAGTINGGGAIEIETTRRSNDTTLAKVVRMVSEAETQKSPTQRFTDRFERVFVPLVLGLAFVLLFAWVVVDEPFRDSFYRAMAVLVAASPCALAIATPSAVLSGVARAARAGVLVKGGAPLENLGALDAIAFDKTGTLTEGRPRITDVVPFGQTTESELLEIAVAVERLSDHPLAEAIVRDGSQRLVAAPVRTATDLRSLTGKGVTARLDDQDVWIGKPEMFGSDAIAPLAPDTEIAVAGLRNQGRTLMVVRRGTKDLGVIGLLDTPRAKARETLTALRALGIRRMIMISGDHQKAAQAVAGQVGLTEAWGDLMPEDKVDAIKKLRAETKVAMVGDGVNDAPAMATATVGVAMGAAGSDVALETADVALMADDLSKLPFTVGLSRQTRRIIRQNLFVSLGVVAFLVPATILGLGIGPAVALHEGSTLLVVFNALRLLAWRGPRGVE</sequence>
<keyword evidence="4 10" id="KW-0479">Metal-binding</keyword>
<feature type="transmembrane region" description="Helical" evidence="10">
    <location>
        <begin position="802"/>
        <end position="820"/>
    </location>
</feature>
<comment type="subcellular location">
    <subcellularLocation>
        <location evidence="10">Cell membrane</location>
    </subcellularLocation>
    <subcellularLocation>
        <location evidence="1">Membrane</location>
    </subcellularLocation>
</comment>
<dbReference type="Proteomes" id="UP000527324">
    <property type="component" value="Unassembled WGS sequence"/>
</dbReference>
<keyword evidence="3 10" id="KW-0812">Transmembrane</keyword>
<organism evidence="13 14">
    <name type="scientific">Brevundimonas aurantiaca</name>
    <dbReference type="NCBI Taxonomy" id="74316"/>
    <lineage>
        <taxon>Bacteria</taxon>
        <taxon>Pseudomonadati</taxon>
        <taxon>Pseudomonadota</taxon>
        <taxon>Alphaproteobacteria</taxon>
        <taxon>Caulobacterales</taxon>
        <taxon>Caulobacteraceae</taxon>
        <taxon>Brevundimonas</taxon>
    </lineage>
</organism>
<dbReference type="InterPro" id="IPR059000">
    <property type="entry name" value="ATPase_P-type_domA"/>
</dbReference>
<dbReference type="EMBL" id="JACHOQ010000003">
    <property type="protein sequence ID" value="MBB5740255.1"/>
    <property type="molecule type" value="Genomic_DNA"/>
</dbReference>
<evidence type="ECO:0000256" key="7">
    <source>
        <dbReference type="ARBA" id="ARBA00023136"/>
    </source>
</evidence>
<evidence type="ECO:0000256" key="8">
    <source>
        <dbReference type="ARBA" id="ARBA00039097"/>
    </source>
</evidence>
<evidence type="ECO:0000259" key="12">
    <source>
        <dbReference type="Pfam" id="PF00122"/>
    </source>
</evidence>
<feature type="transmembrane region" description="Helical" evidence="10">
    <location>
        <begin position="276"/>
        <end position="305"/>
    </location>
</feature>
<dbReference type="InterPro" id="IPR018303">
    <property type="entry name" value="ATPase_P-typ_P_site"/>
</dbReference>
<protein>
    <recommendedName>
        <fullName evidence="8">P-type Zn(2+) transporter</fullName>
        <ecNumber evidence="8">7.2.2.12</ecNumber>
    </recommendedName>
</protein>
<dbReference type="SFLD" id="SFLDS00003">
    <property type="entry name" value="Haloacid_Dehalogenase"/>
    <property type="match status" value="1"/>
</dbReference>
<evidence type="ECO:0000256" key="5">
    <source>
        <dbReference type="ARBA" id="ARBA00022967"/>
    </source>
</evidence>
<dbReference type="EC" id="7.2.2.12" evidence="8"/>
<evidence type="ECO:0000313" key="13">
    <source>
        <dbReference type="EMBL" id="MBB5740255.1"/>
    </source>
</evidence>
<feature type="domain" description="P-type ATPase A" evidence="12">
    <location>
        <begin position="323"/>
        <end position="438"/>
    </location>
</feature>
<feature type="transmembrane region" description="Helical" evidence="10">
    <location>
        <begin position="489"/>
        <end position="513"/>
    </location>
</feature>
<keyword evidence="5" id="KW-1278">Translocase</keyword>
<evidence type="ECO:0000256" key="6">
    <source>
        <dbReference type="ARBA" id="ARBA00022989"/>
    </source>
</evidence>
<evidence type="ECO:0000256" key="1">
    <source>
        <dbReference type="ARBA" id="ARBA00004370"/>
    </source>
</evidence>
<dbReference type="CDD" id="cd07551">
    <property type="entry name" value="P-type_ATPase_HM_ZosA_PfeT-like"/>
    <property type="match status" value="1"/>
</dbReference>
<feature type="region of interest" description="Disordered" evidence="11">
    <location>
        <begin position="151"/>
        <end position="204"/>
    </location>
</feature>
<dbReference type="GO" id="GO:0016887">
    <property type="term" value="F:ATP hydrolysis activity"/>
    <property type="evidence" value="ECO:0007669"/>
    <property type="project" value="InterPro"/>
</dbReference>
<keyword evidence="10" id="KW-0547">Nucleotide-binding</keyword>
<keyword evidence="7 10" id="KW-0472">Membrane</keyword>
<evidence type="ECO:0000313" key="14">
    <source>
        <dbReference type="Proteomes" id="UP000527324"/>
    </source>
</evidence>
<dbReference type="PANTHER" id="PTHR48085">
    <property type="entry name" value="CADMIUM/ZINC-TRANSPORTING ATPASE HMA2-RELATED"/>
    <property type="match status" value="1"/>
</dbReference>
<dbReference type="InterPro" id="IPR036412">
    <property type="entry name" value="HAD-like_sf"/>
</dbReference>